<keyword evidence="3" id="KW-1185">Reference proteome</keyword>
<comment type="caution">
    <text evidence="2">The sequence shown here is derived from an EMBL/GenBank/DDBJ whole genome shotgun (WGS) entry which is preliminary data.</text>
</comment>
<keyword evidence="1" id="KW-0812">Transmembrane</keyword>
<name>A0A1H3LJ46_9BACT</name>
<keyword evidence="1" id="KW-1133">Transmembrane helix</keyword>
<sequence length="198" mass="23069">MPKSSNDTLSPEIIKILKIFGFGSLLLVFLLSFFNERRADNTGEGTTVMRMTAPDHLYFKNVRAAYYDREGREDAKMTIYRFGKRVQEAETPLLNLSILVNTLKDEAYIYIEPTPEEFPIKIRWTAKDGSQSGELNFDNGDKFAHFAFVEELYPLVLANHDFEWWIGAEWKPILQDEKERDAIRITCVDYFKLINKPK</sequence>
<accession>A0A1H3LJ46</accession>
<proteinExistence type="predicted"/>
<dbReference type="Proteomes" id="UP000199663">
    <property type="component" value="Unassembled WGS sequence"/>
</dbReference>
<organism evidence="2 3">
    <name type="scientific">Rhodonellum ikkaensis</name>
    <dbReference type="NCBI Taxonomy" id="336829"/>
    <lineage>
        <taxon>Bacteria</taxon>
        <taxon>Pseudomonadati</taxon>
        <taxon>Bacteroidota</taxon>
        <taxon>Cytophagia</taxon>
        <taxon>Cytophagales</taxon>
        <taxon>Cytophagaceae</taxon>
        <taxon>Rhodonellum</taxon>
    </lineage>
</organism>
<feature type="transmembrane region" description="Helical" evidence="1">
    <location>
        <begin position="13"/>
        <end position="34"/>
    </location>
</feature>
<dbReference type="EMBL" id="FNQC01000002">
    <property type="protein sequence ID" value="SDY64492.1"/>
    <property type="molecule type" value="Genomic_DNA"/>
</dbReference>
<evidence type="ECO:0000313" key="2">
    <source>
        <dbReference type="EMBL" id="SDY64492.1"/>
    </source>
</evidence>
<protein>
    <recommendedName>
        <fullName evidence="4">GyrI-like small molecule binding domain-containing protein</fullName>
    </recommendedName>
</protein>
<dbReference type="RefSeq" id="WP_019596468.1">
    <property type="nucleotide sequence ID" value="NZ_FNQC01000002.1"/>
</dbReference>
<evidence type="ECO:0000256" key="1">
    <source>
        <dbReference type="SAM" id="Phobius"/>
    </source>
</evidence>
<reference evidence="2 3" key="1">
    <citation type="submission" date="2016-10" db="EMBL/GenBank/DDBJ databases">
        <authorList>
            <person name="Varghese N."/>
            <person name="Submissions S."/>
        </authorList>
    </citation>
    <scope>NUCLEOTIDE SEQUENCE [LARGE SCALE GENOMIC DNA]</scope>
    <source>
        <strain evidence="2 3">DSM 17997</strain>
    </source>
</reference>
<evidence type="ECO:0008006" key="4">
    <source>
        <dbReference type="Google" id="ProtNLM"/>
    </source>
</evidence>
<keyword evidence="1" id="KW-0472">Membrane</keyword>
<evidence type="ECO:0000313" key="3">
    <source>
        <dbReference type="Proteomes" id="UP000199663"/>
    </source>
</evidence>
<gene>
    <name evidence="2" type="ORF">SAMN05444412_10288</name>
</gene>